<dbReference type="GO" id="GO:0006606">
    <property type="term" value="P:protein import into nucleus"/>
    <property type="evidence" value="ECO:0007669"/>
    <property type="project" value="TreeGrafter"/>
</dbReference>
<gene>
    <name evidence="8" type="ORF">BZG36_04137</name>
</gene>
<sequence>MEAYSEAFEKLNGVHSLSDVLQVCQYFATLSQYSRNQSAQSDARFEYRGKAVAERIWWEAERDTWLLLLRIHKIFALEEANSNQGPEPKVILEWLECTFDPREAASSIPISEHHRLKSNTVDRSIPDSEASAIRVSQTVYFFVRSGQHKNAIEFCKQQNEAWRGASLREALVTKERKQAKRHALWKESCFQLARHGSSNTYERALYATLCGDLEIALSVCFTWRDILWCFLKCKENSQSEELLQLRETRTKLMRMNIPAIVRETKERGGSLEIPIMQKFADLQMSLLLGQTHQIDIILQSMLEDARNTKSGDELSFDVLRFVTHFQAIIGRLAKDRKREGFDTLLTAYVDALRAKQMAILAPPYISQLDTPLQAEIFSRFLLGDAIDKSNELRPYNLTVVKDSSEFSKRSELIKAAERNHLDIGAILYKMLETILETHEVEPGSTTDVDQLPQRTEREDMLVNMFIWYANQGSHKDGLYWGTSIVRRFLAAGKPFPIVELVKEFSQKVISADMLKADQGRTGDDADNIVLYVREWKGYLKFYEAFSAYQTWLKEDKQPSDDTEEYTSAMKNATKQAESALQGTLSNSWLLDAYDADGVDLQDVQRTYELQTIREIWVPEMIVWLHRILYNTRTIMKENLDKSLSIAELAVSEKDGIYAEVQKAKKADVILDLLRLSFLAKLKVQDVDRLQ</sequence>
<dbReference type="AlphaFoldDB" id="A0A261XVZ5"/>
<dbReference type="Pfam" id="PF04121">
    <property type="entry name" value="Nup84_Nup100"/>
    <property type="match status" value="1"/>
</dbReference>
<keyword evidence="4 7" id="KW-0811">Translocation</keyword>
<keyword evidence="5 7" id="KW-0906">Nuclear pore complex</keyword>
<evidence type="ECO:0000313" key="9">
    <source>
        <dbReference type="Proteomes" id="UP000242875"/>
    </source>
</evidence>
<dbReference type="EMBL" id="MVBO01000145">
    <property type="protein sequence ID" value="OZJ02532.1"/>
    <property type="molecule type" value="Genomic_DNA"/>
</dbReference>
<dbReference type="GO" id="GO:0006406">
    <property type="term" value="P:mRNA export from nucleus"/>
    <property type="evidence" value="ECO:0007669"/>
    <property type="project" value="TreeGrafter"/>
</dbReference>
<evidence type="ECO:0000256" key="4">
    <source>
        <dbReference type="ARBA" id="ARBA00023010"/>
    </source>
</evidence>
<reference evidence="8 9" key="1">
    <citation type="journal article" date="2017" name="Mycologia">
        <title>Bifiguratus adelaidae, gen. et sp. nov., a new member of Mucoromycotina in endophytic and soil-dwelling habitats.</title>
        <authorList>
            <person name="Torres-Cruz T.J."/>
            <person name="Billingsley Tobias T.L."/>
            <person name="Almatruk M."/>
            <person name="Hesse C."/>
            <person name="Kuske C.R."/>
            <person name="Desiro A."/>
            <person name="Benucci G.M."/>
            <person name="Bonito G."/>
            <person name="Stajich J.E."/>
            <person name="Dunlap C."/>
            <person name="Arnold A.E."/>
            <person name="Porras-Alfaro A."/>
        </authorList>
    </citation>
    <scope>NUCLEOTIDE SEQUENCE [LARGE SCALE GENOMIC DNA]</scope>
    <source>
        <strain evidence="8 9">AZ0501</strain>
    </source>
</reference>
<comment type="subcellular location">
    <subcellularLocation>
        <location evidence="7">Nucleus</location>
        <location evidence="7">Nuclear pore complex</location>
    </subcellularLocation>
    <subcellularLocation>
        <location evidence="7">Nucleus membrane</location>
    </subcellularLocation>
</comment>
<evidence type="ECO:0000313" key="8">
    <source>
        <dbReference type="EMBL" id="OZJ02532.1"/>
    </source>
</evidence>
<dbReference type="PANTHER" id="PTHR13003">
    <property type="entry name" value="NUP107-RELATED"/>
    <property type="match status" value="1"/>
</dbReference>
<comment type="subunit">
    <text evidence="7">Part of the nuclear pore complex (NPC).</text>
</comment>
<dbReference type="Gene3D" id="1.10.3450.20">
    <property type="match status" value="1"/>
</dbReference>
<dbReference type="PANTHER" id="PTHR13003:SF2">
    <property type="entry name" value="NUCLEAR PORE COMPLEX PROTEIN NUP107"/>
    <property type="match status" value="1"/>
</dbReference>
<proteinExistence type="inferred from homology"/>
<protein>
    <recommendedName>
        <fullName evidence="7">Nuclear pore complex protein</fullName>
    </recommendedName>
</protein>
<accession>A0A261XVZ5</accession>
<dbReference type="GO" id="GO:0031965">
    <property type="term" value="C:nuclear membrane"/>
    <property type="evidence" value="ECO:0007669"/>
    <property type="project" value="UniProtKB-SubCell"/>
</dbReference>
<evidence type="ECO:0000256" key="1">
    <source>
        <dbReference type="ARBA" id="ARBA00022448"/>
    </source>
</evidence>
<dbReference type="GO" id="GO:0031080">
    <property type="term" value="C:nuclear pore outer ring"/>
    <property type="evidence" value="ECO:0007669"/>
    <property type="project" value="TreeGrafter"/>
</dbReference>
<dbReference type="Gene3D" id="1.20.190.50">
    <property type="match status" value="1"/>
</dbReference>
<comment type="function">
    <text evidence="7">Functions as a component of the nuclear pore complex (NPC).</text>
</comment>
<comment type="caution">
    <text evidence="8">The sequence shown here is derived from an EMBL/GenBank/DDBJ whole genome shotgun (WGS) entry which is preliminary data.</text>
</comment>
<dbReference type="GO" id="GO:0000973">
    <property type="term" value="P:post-transcriptional tethering of RNA polymerase II gene DNA at nuclear periphery"/>
    <property type="evidence" value="ECO:0007669"/>
    <property type="project" value="TreeGrafter"/>
</dbReference>
<keyword evidence="2" id="KW-0509">mRNA transport</keyword>
<dbReference type="Proteomes" id="UP000242875">
    <property type="component" value="Unassembled WGS sequence"/>
</dbReference>
<evidence type="ECO:0000256" key="6">
    <source>
        <dbReference type="ARBA" id="ARBA00023242"/>
    </source>
</evidence>
<evidence type="ECO:0000256" key="5">
    <source>
        <dbReference type="ARBA" id="ARBA00023132"/>
    </source>
</evidence>
<name>A0A261XVZ5_9FUNG</name>
<keyword evidence="3" id="KW-0653">Protein transport</keyword>
<dbReference type="OrthoDB" id="3098at2759"/>
<evidence type="ECO:0000256" key="2">
    <source>
        <dbReference type="ARBA" id="ARBA00022816"/>
    </source>
</evidence>
<dbReference type="GO" id="GO:0017056">
    <property type="term" value="F:structural constituent of nuclear pore"/>
    <property type="evidence" value="ECO:0007669"/>
    <property type="project" value="UniProtKB-UniRule"/>
</dbReference>
<dbReference type="InterPro" id="IPR007252">
    <property type="entry name" value="Nup84/Nup107"/>
</dbReference>
<evidence type="ECO:0000256" key="3">
    <source>
        <dbReference type="ARBA" id="ARBA00022927"/>
    </source>
</evidence>
<organism evidence="8 9">
    <name type="scientific">Bifiguratus adelaidae</name>
    <dbReference type="NCBI Taxonomy" id="1938954"/>
    <lineage>
        <taxon>Eukaryota</taxon>
        <taxon>Fungi</taxon>
        <taxon>Fungi incertae sedis</taxon>
        <taxon>Mucoromycota</taxon>
        <taxon>Mucoromycotina</taxon>
        <taxon>Endogonomycetes</taxon>
        <taxon>Endogonales</taxon>
        <taxon>Endogonales incertae sedis</taxon>
        <taxon>Bifiguratus</taxon>
    </lineage>
</organism>
<keyword evidence="6 7" id="KW-0539">Nucleus</keyword>
<keyword evidence="1 7" id="KW-0813">Transport</keyword>
<comment type="similarity">
    <text evidence="7">Belongs to the nucleoporin Nup84/Nup107 family.</text>
</comment>
<keyword evidence="7" id="KW-0472">Membrane</keyword>
<keyword evidence="9" id="KW-1185">Reference proteome</keyword>
<evidence type="ECO:0000256" key="7">
    <source>
        <dbReference type="RuleBase" id="RU365072"/>
    </source>
</evidence>